<dbReference type="SUPFAM" id="SSF52279">
    <property type="entry name" value="Beta-D-glucan exohydrolase, C-terminal domain"/>
    <property type="match status" value="1"/>
</dbReference>
<comment type="similarity">
    <text evidence="1">Belongs to the glycosyl hydrolase 3 family.</text>
</comment>
<keyword evidence="6" id="KW-1185">Reference proteome</keyword>
<evidence type="ECO:0000259" key="4">
    <source>
        <dbReference type="SMART" id="SM01217"/>
    </source>
</evidence>
<feature type="transmembrane region" description="Helical" evidence="3">
    <location>
        <begin position="992"/>
        <end position="1016"/>
    </location>
</feature>
<dbReference type="SMART" id="SM01217">
    <property type="entry name" value="Fn3_like"/>
    <property type="match status" value="1"/>
</dbReference>
<proteinExistence type="inferred from homology"/>
<evidence type="ECO:0000256" key="1">
    <source>
        <dbReference type="ARBA" id="ARBA00005336"/>
    </source>
</evidence>
<dbReference type="SUPFAM" id="SSF51445">
    <property type="entry name" value="(Trans)glycosidases"/>
    <property type="match status" value="1"/>
</dbReference>
<evidence type="ECO:0000313" key="5">
    <source>
        <dbReference type="EMBL" id="MBC5738529.1"/>
    </source>
</evidence>
<dbReference type="Gene3D" id="3.20.20.300">
    <property type="entry name" value="Glycoside hydrolase, family 3, N-terminal domain"/>
    <property type="match status" value="1"/>
</dbReference>
<keyword evidence="3" id="KW-0472">Membrane</keyword>
<dbReference type="Gene3D" id="2.60.40.10">
    <property type="entry name" value="Immunoglobulins"/>
    <property type="match status" value="1"/>
</dbReference>
<protein>
    <submittedName>
        <fullName evidence="5">Glycoside hydrolase family 3 C-terminal domain-containing protein</fullName>
    </submittedName>
</protein>
<dbReference type="InterPro" id="IPR017853">
    <property type="entry name" value="GH"/>
</dbReference>
<evidence type="ECO:0000256" key="2">
    <source>
        <dbReference type="ARBA" id="ARBA00022801"/>
    </source>
</evidence>
<dbReference type="EMBL" id="JACOPQ010000016">
    <property type="protein sequence ID" value="MBC5738529.1"/>
    <property type="molecule type" value="Genomic_DNA"/>
</dbReference>
<dbReference type="Pfam" id="PF01915">
    <property type="entry name" value="Glyco_hydro_3_C"/>
    <property type="match status" value="1"/>
</dbReference>
<dbReference type="PANTHER" id="PTHR42715:SF10">
    <property type="entry name" value="BETA-GLUCOSIDASE"/>
    <property type="match status" value="1"/>
</dbReference>
<feature type="domain" description="Fibronectin type III-like" evidence="4">
    <location>
        <begin position="430"/>
        <end position="514"/>
    </location>
</feature>
<keyword evidence="2 5" id="KW-0378">Hydrolase</keyword>
<dbReference type="InterPro" id="IPR050288">
    <property type="entry name" value="Cellulose_deg_GH3"/>
</dbReference>
<sequence length="1030" mass="111051">MEKSLKISTKTLRRGLAPAMALLLALTLTVSAGMWANSAALDDYFGRGARTITVVEGSGGWDRTYYPRLYANARESRAAAAALSRTVSDEGIVLLKNDGLLPLSPSAEISPFGLRYVDPYYGGAGSSAIDPGADYVVTAQEGLHRAFGRINAALEEKLLQAYEPGTDPAGNPGVTAAVPLDGGEGVIYEFDSALYRGMESACAGTVGVVFVGRRTGESADAHAGAYSDGTPHMLALTAAERAAVDFAKAHCAGVVVVLESSAPMQIAALEDDGGVNAILWVGGAGSGGYESLGDILAGEVVPSGRLPDCYPSDFTRDPTFANFDDGSDRFVYANAYTTLVGNYDVLENANTPFHEYEEGVYLGYRYYETAYDLGFLQDYYNRTDGVVYPFGYGLSYTSFSQRILSFSQSGGSIAVTVRVTNTGRRYTGKDVVQLYCTTPYTQFDRDYDIEKPTVVLLQFEKTGPIAPGEYEDVEITVPWEAMASYCSTRRNGDGTAGCYVLEEGDYILSVRSDSHTVLDQRTAHAPATVWYDNDHPRQAEISAQSPLDQNGGVLSYPARSGAAYQAAVNRFSLLSAYMADPAVSSVTVLSRKDWAGTQPTAPTDQDRNASDTVVQWIAAYDTAKYDYASDSRLGNNPGSLVYRAEAPLTGEENGMVLADLRGKSYYDPMWDLLLNQLTFSDAEELRRCLFEDAYHTGAVKAIGKPETLERDGPQGLTLADQAGRNWLSGTCAYPSAPVMAATWSKPLMYELGYMVGQEALVAEVNGWYAPGLNLHRSPFGGRAAEYLSEDAVLSGYLGAQIISGAGDAGVYCAVKHLVLMDTEGHRNPHTAVWLTEQALREVYLKPFEIALTTARKTIRYIADEAGTSRTRTMRAGDFVMTADCAVGACWTSASYELLTQVLREEWGFQGAVISDMNLNSNAGRIDMMLRAGCDALMSTPNGARATVQDAESPTGQGLLREAVKNICYVTVNSNLTQGAAPGSIIQYALSPWAVGLLVFDGAAAVLTAALSAWLVLRARDERKNPHRYRR</sequence>
<dbReference type="InterPro" id="IPR036962">
    <property type="entry name" value="Glyco_hydro_3_N_sf"/>
</dbReference>
<dbReference type="GO" id="GO:0005975">
    <property type="term" value="P:carbohydrate metabolic process"/>
    <property type="evidence" value="ECO:0007669"/>
    <property type="project" value="InterPro"/>
</dbReference>
<dbReference type="InterPro" id="IPR036881">
    <property type="entry name" value="Glyco_hydro_3_C_sf"/>
</dbReference>
<dbReference type="InterPro" id="IPR013783">
    <property type="entry name" value="Ig-like_fold"/>
</dbReference>
<dbReference type="PANTHER" id="PTHR42715">
    <property type="entry name" value="BETA-GLUCOSIDASE"/>
    <property type="match status" value="1"/>
</dbReference>
<dbReference type="RefSeq" id="WP_186920267.1">
    <property type="nucleotide sequence ID" value="NZ_JACOPQ010000016.1"/>
</dbReference>
<name>A0A8J6ME12_9FIRM</name>
<dbReference type="AlphaFoldDB" id="A0A8J6ME12"/>
<dbReference type="Pfam" id="PF14310">
    <property type="entry name" value="Fn3-like"/>
    <property type="match status" value="1"/>
</dbReference>
<accession>A0A8J6ME12</accession>
<organism evidence="5 6">
    <name type="scientific">Lawsonibacter faecis</name>
    <dbReference type="NCBI Taxonomy" id="2763052"/>
    <lineage>
        <taxon>Bacteria</taxon>
        <taxon>Bacillati</taxon>
        <taxon>Bacillota</taxon>
        <taxon>Clostridia</taxon>
        <taxon>Eubacteriales</taxon>
        <taxon>Oscillospiraceae</taxon>
        <taxon>Lawsonibacter</taxon>
    </lineage>
</organism>
<gene>
    <name evidence="5" type="ORF">H8S62_16065</name>
</gene>
<evidence type="ECO:0000313" key="6">
    <source>
        <dbReference type="Proteomes" id="UP000607645"/>
    </source>
</evidence>
<keyword evidence="3" id="KW-0812">Transmembrane</keyword>
<comment type="caution">
    <text evidence="5">The sequence shown here is derived from an EMBL/GenBank/DDBJ whole genome shotgun (WGS) entry which is preliminary data.</text>
</comment>
<dbReference type="InterPro" id="IPR002772">
    <property type="entry name" value="Glyco_hydro_3_C"/>
</dbReference>
<dbReference type="InterPro" id="IPR026891">
    <property type="entry name" value="Fn3-like"/>
</dbReference>
<dbReference type="InterPro" id="IPR001764">
    <property type="entry name" value="Glyco_hydro_3_N"/>
</dbReference>
<dbReference type="Gene3D" id="3.40.50.1700">
    <property type="entry name" value="Glycoside hydrolase family 3 C-terminal domain"/>
    <property type="match status" value="1"/>
</dbReference>
<evidence type="ECO:0000256" key="3">
    <source>
        <dbReference type="SAM" id="Phobius"/>
    </source>
</evidence>
<dbReference type="GO" id="GO:0004553">
    <property type="term" value="F:hydrolase activity, hydrolyzing O-glycosyl compounds"/>
    <property type="evidence" value="ECO:0007669"/>
    <property type="project" value="InterPro"/>
</dbReference>
<dbReference type="Pfam" id="PF00933">
    <property type="entry name" value="Glyco_hydro_3"/>
    <property type="match status" value="1"/>
</dbReference>
<reference evidence="5" key="1">
    <citation type="submission" date="2020-08" db="EMBL/GenBank/DDBJ databases">
        <title>Genome public.</title>
        <authorList>
            <person name="Liu C."/>
            <person name="Sun Q."/>
        </authorList>
    </citation>
    <scope>NUCLEOTIDE SEQUENCE</scope>
    <source>
        <strain evidence="5">NSJ-52</strain>
    </source>
</reference>
<dbReference type="Proteomes" id="UP000607645">
    <property type="component" value="Unassembled WGS sequence"/>
</dbReference>
<dbReference type="PRINTS" id="PR00133">
    <property type="entry name" value="GLHYDRLASE3"/>
</dbReference>
<keyword evidence="3" id="KW-1133">Transmembrane helix</keyword>